<feature type="domain" description="Putative Flp pilus-assembly TadG-like N-terminal" evidence="2">
    <location>
        <begin position="19"/>
        <end position="66"/>
    </location>
</feature>
<dbReference type="AlphaFoldDB" id="A0A517ZCG6"/>
<proteinExistence type="predicted"/>
<dbReference type="Proteomes" id="UP000320496">
    <property type="component" value="Chromosome"/>
</dbReference>
<evidence type="ECO:0000259" key="2">
    <source>
        <dbReference type="Pfam" id="PF13400"/>
    </source>
</evidence>
<sequence length="415" mass="43320">MITILSFRRLTGPDRNRRGVITILAAVCLMVVIAFLTFSVDLGYLVVVESELQNAADSAAASGARALPHGRSAAIAAAKTWAAKNTAGGTAVVVENQDVEVGVWDDATATFTVVPAGSSTSANAVRVTCRRTAARGNPIQLFFAPLLGSNSADLSVKATAKIERDICGLFIGLESVDIQNAVVDSYRSEDGPYLDVWARNNGDVCSNGDIDFSPNGFVHGDARPGISDSVSHPAKVSGSVEPLDKVIQCDPVDTAGPAASNDNHLLPSWALTDGGKRLVAEGQTVITLLPGTYYLPKGLRVAGNGQIIITGPTKLVLGGNVSVEGGGLVNAALAPENLRIEMVSSSARIAGSASLYADIYAPSTDLTVATSQHGAFYGGIVARKIKMEGSVARLHGDESLRDHFDTYTSRASLRQ</sequence>
<keyword evidence="1" id="KW-1133">Transmembrane helix</keyword>
<evidence type="ECO:0000256" key="1">
    <source>
        <dbReference type="SAM" id="Phobius"/>
    </source>
</evidence>
<feature type="domain" description="DUF7305" evidence="3">
    <location>
        <begin position="302"/>
        <end position="402"/>
    </location>
</feature>
<dbReference type="Pfam" id="PF13400">
    <property type="entry name" value="Tad"/>
    <property type="match status" value="1"/>
</dbReference>
<dbReference type="InterPro" id="IPR028087">
    <property type="entry name" value="Tad_N"/>
</dbReference>
<accession>A0A517ZCG6</accession>
<reference evidence="4 5" key="1">
    <citation type="submission" date="2019-02" db="EMBL/GenBank/DDBJ databases">
        <title>Deep-cultivation of Planctomycetes and their phenomic and genomic characterization uncovers novel biology.</title>
        <authorList>
            <person name="Wiegand S."/>
            <person name="Jogler M."/>
            <person name="Boedeker C."/>
            <person name="Pinto D."/>
            <person name="Vollmers J."/>
            <person name="Rivas-Marin E."/>
            <person name="Kohn T."/>
            <person name="Peeters S.H."/>
            <person name="Heuer A."/>
            <person name="Rast P."/>
            <person name="Oberbeckmann S."/>
            <person name="Bunk B."/>
            <person name="Jeske O."/>
            <person name="Meyerdierks A."/>
            <person name="Storesund J.E."/>
            <person name="Kallscheuer N."/>
            <person name="Luecker S."/>
            <person name="Lage O.M."/>
            <person name="Pohl T."/>
            <person name="Merkel B.J."/>
            <person name="Hornburger P."/>
            <person name="Mueller R.-W."/>
            <person name="Bruemmer F."/>
            <person name="Labrenz M."/>
            <person name="Spormann A.M."/>
            <person name="Op den Camp H."/>
            <person name="Overmann J."/>
            <person name="Amann R."/>
            <person name="Jetten M.S.M."/>
            <person name="Mascher T."/>
            <person name="Medema M.H."/>
            <person name="Devos D.P."/>
            <person name="Kaster A.-K."/>
            <person name="Ovreas L."/>
            <person name="Rohde M."/>
            <person name="Galperin M.Y."/>
            <person name="Jogler C."/>
        </authorList>
    </citation>
    <scope>NUCLEOTIDE SEQUENCE [LARGE SCALE GENOMIC DNA]</scope>
    <source>
        <strain evidence="4 5">Mal4</strain>
    </source>
</reference>
<protein>
    <submittedName>
        <fullName evidence="4">Uncharacterized protein</fullName>
    </submittedName>
</protein>
<dbReference type="Pfam" id="PF23981">
    <property type="entry name" value="DUF7305"/>
    <property type="match status" value="1"/>
</dbReference>
<evidence type="ECO:0000313" key="4">
    <source>
        <dbReference type="EMBL" id="QDU40147.1"/>
    </source>
</evidence>
<evidence type="ECO:0000259" key="3">
    <source>
        <dbReference type="Pfam" id="PF23981"/>
    </source>
</evidence>
<dbReference type="KEGG" id="mri:Mal4_45020"/>
<keyword evidence="5" id="KW-1185">Reference proteome</keyword>
<organism evidence="4 5">
    <name type="scientific">Maioricimonas rarisocia</name>
    <dbReference type="NCBI Taxonomy" id="2528026"/>
    <lineage>
        <taxon>Bacteria</taxon>
        <taxon>Pseudomonadati</taxon>
        <taxon>Planctomycetota</taxon>
        <taxon>Planctomycetia</taxon>
        <taxon>Planctomycetales</taxon>
        <taxon>Planctomycetaceae</taxon>
        <taxon>Maioricimonas</taxon>
    </lineage>
</organism>
<dbReference type="OrthoDB" id="244027at2"/>
<keyword evidence="1" id="KW-0812">Transmembrane</keyword>
<dbReference type="RefSeq" id="WP_145371264.1">
    <property type="nucleotide sequence ID" value="NZ_CP036275.1"/>
</dbReference>
<evidence type="ECO:0000313" key="5">
    <source>
        <dbReference type="Proteomes" id="UP000320496"/>
    </source>
</evidence>
<feature type="transmembrane region" description="Helical" evidence="1">
    <location>
        <begin position="21"/>
        <end position="47"/>
    </location>
</feature>
<keyword evidence="1" id="KW-0472">Membrane</keyword>
<dbReference type="EMBL" id="CP036275">
    <property type="protein sequence ID" value="QDU40147.1"/>
    <property type="molecule type" value="Genomic_DNA"/>
</dbReference>
<gene>
    <name evidence="4" type="ORF">Mal4_45020</name>
</gene>
<name>A0A517ZCG6_9PLAN</name>
<dbReference type="InterPro" id="IPR055729">
    <property type="entry name" value="DUF7305"/>
</dbReference>